<reference evidence="2 3" key="1">
    <citation type="submission" date="2015-04" db="EMBL/GenBank/DDBJ databases">
        <authorList>
            <person name="Syromyatnikov M.Y."/>
            <person name="Popov V.N."/>
        </authorList>
    </citation>
    <scope>NUCLEOTIDE SEQUENCE [LARGE SCALE GENOMIC DNA]</scope>
</reference>
<gene>
    <name evidence="2" type="ORF">CLUMA_CG005070</name>
</gene>
<feature type="chain" id="PRO_5012204636" evidence="1">
    <location>
        <begin position="16"/>
        <end position="75"/>
    </location>
</feature>
<keyword evidence="1" id="KW-0732">Signal</keyword>
<dbReference type="EMBL" id="CVRI01000020">
    <property type="protein sequence ID" value="CRK91397.1"/>
    <property type="molecule type" value="Genomic_DNA"/>
</dbReference>
<protein>
    <submittedName>
        <fullName evidence="2">CLUMA_CG005070, isoform A</fullName>
    </submittedName>
</protein>
<keyword evidence="3" id="KW-1185">Reference proteome</keyword>
<evidence type="ECO:0000313" key="3">
    <source>
        <dbReference type="Proteomes" id="UP000183832"/>
    </source>
</evidence>
<dbReference type="Proteomes" id="UP000183832">
    <property type="component" value="Unassembled WGS sequence"/>
</dbReference>
<evidence type="ECO:0000256" key="1">
    <source>
        <dbReference type="SAM" id="SignalP"/>
    </source>
</evidence>
<sequence length="75" mass="8378">MLLLAFLQLNPSIKASPSAPKTKIEHNKNKVMHIGHFSFTECLWLCFSPNKQPSKPRVSIMGNNGIIGEKMIGEQ</sequence>
<organism evidence="2 3">
    <name type="scientific">Clunio marinus</name>
    <dbReference type="NCBI Taxonomy" id="568069"/>
    <lineage>
        <taxon>Eukaryota</taxon>
        <taxon>Metazoa</taxon>
        <taxon>Ecdysozoa</taxon>
        <taxon>Arthropoda</taxon>
        <taxon>Hexapoda</taxon>
        <taxon>Insecta</taxon>
        <taxon>Pterygota</taxon>
        <taxon>Neoptera</taxon>
        <taxon>Endopterygota</taxon>
        <taxon>Diptera</taxon>
        <taxon>Nematocera</taxon>
        <taxon>Chironomoidea</taxon>
        <taxon>Chironomidae</taxon>
        <taxon>Clunio</taxon>
    </lineage>
</organism>
<name>A0A1J1HTS2_9DIPT</name>
<evidence type="ECO:0000313" key="2">
    <source>
        <dbReference type="EMBL" id="CRK91397.1"/>
    </source>
</evidence>
<accession>A0A1J1HTS2</accession>
<proteinExistence type="predicted"/>
<dbReference type="AlphaFoldDB" id="A0A1J1HTS2"/>
<feature type="signal peptide" evidence="1">
    <location>
        <begin position="1"/>
        <end position="15"/>
    </location>
</feature>